<evidence type="ECO:0000313" key="3">
    <source>
        <dbReference type="EMBL" id="SCT38129.1"/>
    </source>
</evidence>
<protein>
    <recommendedName>
        <fullName evidence="6">Lipoprotein</fullName>
    </recommendedName>
</protein>
<dbReference type="Proteomes" id="UP000095768">
    <property type="component" value="Unassembled WGS sequence"/>
</dbReference>
<feature type="signal peptide" evidence="1">
    <location>
        <begin position="1"/>
        <end position="19"/>
    </location>
</feature>
<reference evidence="3 5" key="1">
    <citation type="submission" date="2016-09" db="EMBL/GenBank/DDBJ databases">
        <authorList>
            <consortium name="Pathogen Informatics"/>
        </authorList>
    </citation>
    <scope>NUCLEOTIDE SEQUENCE [LARGE SCALE GENOMIC DNA]</scope>
    <source>
        <strain evidence="3 5">82B</strain>
    </source>
</reference>
<evidence type="ECO:0000313" key="4">
    <source>
        <dbReference type="Proteomes" id="UP000095412"/>
    </source>
</evidence>
<accession>A0A1D4QS35</accession>
<evidence type="ECO:0000256" key="1">
    <source>
        <dbReference type="SAM" id="SignalP"/>
    </source>
</evidence>
<evidence type="ECO:0000313" key="2">
    <source>
        <dbReference type="EMBL" id="SCT37960.1"/>
    </source>
</evidence>
<feature type="chain" id="PRO_5038880777" description="Lipoprotein" evidence="1">
    <location>
        <begin position="20"/>
        <end position="90"/>
    </location>
</feature>
<dbReference type="EMBL" id="FMPI01000022">
    <property type="protein sequence ID" value="SCT37960.1"/>
    <property type="molecule type" value="Genomic_DNA"/>
</dbReference>
<dbReference type="RefSeq" id="WP_069996428.1">
    <property type="nucleotide sequence ID" value="NZ_FMPG01000015.1"/>
</dbReference>
<gene>
    <name evidence="3" type="ORF">SAMEA2297795_02382</name>
    <name evidence="2" type="ORF">SAMEA2297796_02292</name>
</gene>
<organism evidence="3 5">
    <name type="scientific">Staphylococcus caeli</name>
    <dbReference type="NCBI Taxonomy" id="2201815"/>
    <lineage>
        <taxon>Bacteria</taxon>
        <taxon>Bacillati</taxon>
        <taxon>Bacillota</taxon>
        <taxon>Bacilli</taxon>
        <taxon>Bacillales</taxon>
        <taxon>Staphylococcaceae</taxon>
        <taxon>Staphylococcus</taxon>
    </lineage>
</organism>
<keyword evidence="1" id="KW-0732">Signal</keyword>
<reference evidence="2 4" key="2">
    <citation type="submission" date="2016-09" db="EMBL/GenBank/DDBJ databases">
        <authorList>
            <consortium name="Pathogen Informatics"/>
            <person name="Sun Q."/>
            <person name="Inoue M."/>
        </authorList>
    </citation>
    <scope>NUCLEOTIDE SEQUENCE [LARGE SCALE GENOMIC DNA]</scope>
    <source>
        <strain evidence="2 4">82C</strain>
    </source>
</reference>
<name>A0A1D4QS35_9STAP</name>
<sequence length="90" mass="10192">MKKIIIVLLVFLLSLTSCSYTKNSKTEMTDPMSFANGITSTNTKDFKTEFSYLLVENSKAHEHYLGYFGEVINETTIPIKFTGDVKITIE</sequence>
<dbReference type="PROSITE" id="PS51257">
    <property type="entry name" value="PROKAR_LIPOPROTEIN"/>
    <property type="match status" value="1"/>
</dbReference>
<dbReference type="OrthoDB" id="2414444at2"/>
<dbReference type="EMBL" id="FMPG01000015">
    <property type="protein sequence ID" value="SCT38129.1"/>
    <property type="molecule type" value="Genomic_DNA"/>
</dbReference>
<keyword evidence="4" id="KW-1185">Reference proteome</keyword>
<evidence type="ECO:0008006" key="6">
    <source>
        <dbReference type="Google" id="ProtNLM"/>
    </source>
</evidence>
<dbReference type="Proteomes" id="UP000095412">
    <property type="component" value="Unassembled WGS sequence"/>
</dbReference>
<proteinExistence type="predicted"/>
<dbReference type="AlphaFoldDB" id="A0A1D4QS35"/>
<evidence type="ECO:0000313" key="5">
    <source>
        <dbReference type="Proteomes" id="UP000095768"/>
    </source>
</evidence>